<evidence type="ECO:0000259" key="10">
    <source>
        <dbReference type="PROSITE" id="PS50939"/>
    </source>
</evidence>
<keyword evidence="2" id="KW-0813">Transport</keyword>
<evidence type="ECO:0008006" key="13">
    <source>
        <dbReference type="Google" id="ProtNLM"/>
    </source>
</evidence>
<dbReference type="InterPro" id="IPR005018">
    <property type="entry name" value="DOMON_domain"/>
</dbReference>
<evidence type="ECO:0000256" key="8">
    <source>
        <dbReference type="SAM" id="Phobius"/>
    </source>
</evidence>
<reference evidence="11" key="2">
    <citation type="journal article" date="2022" name="Hortic Res">
        <title>The genome of Dioscorea zingiberensis sheds light on the biosynthesis, origin and evolution of the medicinally important diosgenin saponins.</title>
        <authorList>
            <person name="Li Y."/>
            <person name="Tan C."/>
            <person name="Li Z."/>
            <person name="Guo J."/>
            <person name="Li S."/>
            <person name="Chen X."/>
            <person name="Wang C."/>
            <person name="Dai X."/>
            <person name="Yang H."/>
            <person name="Song W."/>
            <person name="Hou L."/>
            <person name="Xu J."/>
            <person name="Tong Z."/>
            <person name="Xu A."/>
            <person name="Yuan X."/>
            <person name="Wang W."/>
            <person name="Yang Q."/>
            <person name="Chen L."/>
            <person name="Sun Z."/>
            <person name="Wang K."/>
            <person name="Pan B."/>
            <person name="Chen J."/>
            <person name="Bao Y."/>
            <person name="Liu F."/>
            <person name="Qi X."/>
            <person name="Gang D.R."/>
            <person name="Wen J."/>
            <person name="Li J."/>
        </authorList>
    </citation>
    <scope>NUCLEOTIDE SEQUENCE</scope>
    <source>
        <strain evidence="11">Dzin_1.0</strain>
    </source>
</reference>
<evidence type="ECO:0000313" key="12">
    <source>
        <dbReference type="Proteomes" id="UP001085076"/>
    </source>
</evidence>
<dbReference type="InterPro" id="IPR006593">
    <property type="entry name" value="Cyt_b561/ferric_Rdtase_TM"/>
</dbReference>
<evidence type="ECO:0000256" key="5">
    <source>
        <dbReference type="ARBA" id="ARBA00022982"/>
    </source>
</evidence>
<comment type="caution">
    <text evidence="11">The sequence shown here is derived from an EMBL/GenBank/DDBJ whole genome shotgun (WGS) entry which is preliminary data.</text>
</comment>
<sequence>MNCLTAWNSESFILRYIRSELNLWSFVLSAPDPSSFIAFGFSTDGAMVGSSALVGWINGSGMGIVKQYYLSDTRSSQCLPDQGNIPVMKEKSLIISHSSHLYLAFQLNSTQPLSRHLIFAVGPKNTWPESNNFLPAHRNKISISLNYDTGVSLENGNGFGVVRRHGMMGLIGWGVLMPMGVMVARYLKGWEPNWFYTHTCMQGIGFGLGVGAVIAGFGLSKAGDQSVSSHKSLGISILVFGSLQVMAFLVRPGKTSKVRRYWNWYHWYVGRAAIVCAMVNIFHGFSLAHEANSFTIGYGIFLGFLALVSLVMEIRMWINNNNN</sequence>
<keyword evidence="4" id="KW-0732">Signal</keyword>
<accession>A0A9D5HHU9</accession>
<feature type="domain" description="DOMON" evidence="9">
    <location>
        <begin position="10"/>
        <end position="122"/>
    </location>
</feature>
<feature type="transmembrane region" description="Helical" evidence="8">
    <location>
        <begin position="295"/>
        <end position="318"/>
    </location>
</feature>
<evidence type="ECO:0000256" key="1">
    <source>
        <dbReference type="ARBA" id="ARBA00004370"/>
    </source>
</evidence>
<dbReference type="CDD" id="cd08760">
    <property type="entry name" value="Cyt_b561_FRRS1_like"/>
    <property type="match status" value="1"/>
</dbReference>
<name>A0A9D5HHU9_9LILI</name>
<keyword evidence="5" id="KW-0249">Electron transport</keyword>
<dbReference type="SMART" id="SM00664">
    <property type="entry name" value="DoH"/>
    <property type="match status" value="1"/>
</dbReference>
<dbReference type="InterPro" id="IPR045266">
    <property type="entry name" value="DOH_DOMON"/>
</dbReference>
<dbReference type="PROSITE" id="PS50939">
    <property type="entry name" value="CYTOCHROME_B561"/>
    <property type="match status" value="1"/>
</dbReference>
<evidence type="ECO:0000256" key="3">
    <source>
        <dbReference type="ARBA" id="ARBA00022692"/>
    </source>
</evidence>
<proteinExistence type="predicted"/>
<keyword evidence="6 8" id="KW-1133">Transmembrane helix</keyword>
<dbReference type="OrthoDB" id="19261at2759"/>
<feature type="transmembrane region" description="Helical" evidence="8">
    <location>
        <begin position="167"/>
        <end position="187"/>
    </location>
</feature>
<dbReference type="CDD" id="cd09631">
    <property type="entry name" value="DOMON_DOH"/>
    <property type="match status" value="1"/>
</dbReference>
<dbReference type="EMBL" id="JAGGNH010000003">
    <property type="protein sequence ID" value="KAJ0977101.1"/>
    <property type="molecule type" value="Genomic_DNA"/>
</dbReference>
<dbReference type="GO" id="GO:0016020">
    <property type="term" value="C:membrane"/>
    <property type="evidence" value="ECO:0007669"/>
    <property type="project" value="UniProtKB-SubCell"/>
</dbReference>
<dbReference type="Proteomes" id="UP001085076">
    <property type="component" value="Miscellaneous, Linkage group lg03"/>
</dbReference>
<feature type="transmembrane region" description="Helical" evidence="8">
    <location>
        <begin position="262"/>
        <end position="283"/>
    </location>
</feature>
<comment type="subcellular location">
    <subcellularLocation>
        <location evidence="1">Membrane</location>
    </subcellularLocation>
</comment>
<keyword evidence="3 8" id="KW-0812">Transmembrane</keyword>
<dbReference type="Pfam" id="PF03188">
    <property type="entry name" value="Cytochrom_B561"/>
    <property type="match status" value="1"/>
</dbReference>
<evidence type="ECO:0000256" key="2">
    <source>
        <dbReference type="ARBA" id="ARBA00022448"/>
    </source>
</evidence>
<feature type="transmembrane region" description="Helical" evidence="8">
    <location>
        <begin position="199"/>
        <end position="220"/>
    </location>
</feature>
<evidence type="ECO:0000256" key="7">
    <source>
        <dbReference type="ARBA" id="ARBA00023136"/>
    </source>
</evidence>
<evidence type="ECO:0000313" key="11">
    <source>
        <dbReference type="EMBL" id="KAJ0977101.1"/>
    </source>
</evidence>
<protein>
    <recommendedName>
        <fullName evidence="13">Cytochrome b561 and DOMON domain-containing protein</fullName>
    </recommendedName>
</protein>
<keyword evidence="12" id="KW-1185">Reference proteome</keyword>
<dbReference type="PROSITE" id="PS50836">
    <property type="entry name" value="DOMON"/>
    <property type="match status" value="1"/>
</dbReference>
<feature type="transmembrane region" description="Helical" evidence="8">
    <location>
        <begin position="232"/>
        <end position="250"/>
    </location>
</feature>
<evidence type="ECO:0000259" key="9">
    <source>
        <dbReference type="PROSITE" id="PS50836"/>
    </source>
</evidence>
<dbReference type="Gene3D" id="1.20.120.1770">
    <property type="match status" value="1"/>
</dbReference>
<dbReference type="AlphaFoldDB" id="A0A9D5HHU9"/>
<dbReference type="PANTHER" id="PTHR23130:SF171">
    <property type="entry name" value="OS01G0895300 PROTEIN"/>
    <property type="match status" value="1"/>
</dbReference>
<evidence type="ECO:0000256" key="6">
    <source>
        <dbReference type="ARBA" id="ARBA00022989"/>
    </source>
</evidence>
<organism evidence="11 12">
    <name type="scientific">Dioscorea zingiberensis</name>
    <dbReference type="NCBI Taxonomy" id="325984"/>
    <lineage>
        <taxon>Eukaryota</taxon>
        <taxon>Viridiplantae</taxon>
        <taxon>Streptophyta</taxon>
        <taxon>Embryophyta</taxon>
        <taxon>Tracheophyta</taxon>
        <taxon>Spermatophyta</taxon>
        <taxon>Magnoliopsida</taxon>
        <taxon>Liliopsida</taxon>
        <taxon>Dioscoreales</taxon>
        <taxon>Dioscoreaceae</taxon>
        <taxon>Dioscorea</taxon>
    </lineage>
</organism>
<dbReference type="PANTHER" id="PTHR23130">
    <property type="entry name" value="CYTOCHROME B561 AND DOMON DOMAIN-CONTAINING PROTEIN"/>
    <property type="match status" value="1"/>
</dbReference>
<evidence type="ECO:0000256" key="4">
    <source>
        <dbReference type="ARBA" id="ARBA00022729"/>
    </source>
</evidence>
<keyword evidence="7 8" id="KW-0472">Membrane</keyword>
<reference evidence="11" key="1">
    <citation type="submission" date="2021-03" db="EMBL/GenBank/DDBJ databases">
        <authorList>
            <person name="Li Z."/>
            <person name="Yang C."/>
        </authorList>
    </citation>
    <scope>NUCLEOTIDE SEQUENCE</scope>
    <source>
        <strain evidence="11">Dzin_1.0</strain>
        <tissue evidence="11">Leaf</tissue>
    </source>
</reference>
<dbReference type="SMART" id="SM00665">
    <property type="entry name" value="B561"/>
    <property type="match status" value="1"/>
</dbReference>
<feature type="domain" description="Cytochrome b561" evidence="10">
    <location>
        <begin position="129"/>
        <end position="321"/>
    </location>
</feature>
<gene>
    <name evidence="11" type="ORF">J5N97_012575</name>
</gene>